<dbReference type="RefSeq" id="WP_184257951.1">
    <property type="nucleotide sequence ID" value="NZ_JACHIO010000016.1"/>
</dbReference>
<feature type="coiled-coil region" evidence="1">
    <location>
        <begin position="43"/>
        <end position="70"/>
    </location>
</feature>
<reference evidence="2 3" key="1">
    <citation type="submission" date="2020-08" db="EMBL/GenBank/DDBJ databases">
        <title>Genomic Encyclopedia of Type Strains, Phase IV (KMG-V): Genome sequencing to study the core and pangenomes of soil and plant-associated prokaryotes.</title>
        <authorList>
            <person name="Whitman W."/>
        </authorList>
    </citation>
    <scope>NUCLEOTIDE SEQUENCE [LARGE SCALE GENOMIC DNA]</scope>
    <source>
        <strain evidence="2 3">X5P3</strain>
    </source>
</reference>
<evidence type="ECO:0000313" key="3">
    <source>
        <dbReference type="Proteomes" id="UP000584867"/>
    </source>
</evidence>
<name>A0A7W7ZT61_9BACT</name>
<organism evidence="2 3">
    <name type="scientific">Granulicella mallensis</name>
    <dbReference type="NCBI Taxonomy" id="940614"/>
    <lineage>
        <taxon>Bacteria</taxon>
        <taxon>Pseudomonadati</taxon>
        <taxon>Acidobacteriota</taxon>
        <taxon>Terriglobia</taxon>
        <taxon>Terriglobales</taxon>
        <taxon>Acidobacteriaceae</taxon>
        <taxon>Granulicella</taxon>
    </lineage>
</organism>
<proteinExistence type="predicted"/>
<evidence type="ECO:0000256" key="1">
    <source>
        <dbReference type="SAM" id="Coils"/>
    </source>
</evidence>
<dbReference type="AlphaFoldDB" id="A0A7W7ZT61"/>
<dbReference type="EMBL" id="JACHIO010000016">
    <property type="protein sequence ID" value="MBB5065338.1"/>
    <property type="molecule type" value="Genomic_DNA"/>
</dbReference>
<gene>
    <name evidence="2" type="ORF">HDF15_003706</name>
</gene>
<dbReference type="Proteomes" id="UP000584867">
    <property type="component" value="Unassembled WGS sequence"/>
</dbReference>
<evidence type="ECO:0000313" key="2">
    <source>
        <dbReference type="EMBL" id="MBB5065338.1"/>
    </source>
</evidence>
<sequence>METQRVVLELLPYGGRGASNRLSPNSINDAKLLIHEEIFQKYRDHKRAAYEKMEERLKGAAAEYQEKLTAGQPTLDNVKKVELPGKKNAAARKEKYDYFRSKWRHDVYDPIFTEYEQDRFRGKEYEPGRFFGTIAQGVTVESLLNDIKIKLKAMHPEMIMVYVPVGNVTVVSVADQFGQGAVLVARVYKQEARFKRIYKGKEDLPDVFEHRGNNRHYVLDRYGIFIPRFLIRNLSANDDELLKAGLRSRDGRTPNSNSAAFVDGVVRHLRAAQQGGSYFISTTSTSKHIYGSTGANFYSPQTGQVLIDAAVIPQDDLVDVHSPMAMATILGVEEYDWTLEFKEDDQSYQAMAAARDAIRTREIVVHGSIPNHAIARIRALNLGIMGWTTPCCYATHGIPTDPSINQRLPSFAK</sequence>
<protein>
    <submittedName>
        <fullName evidence="2">Uncharacterized protein</fullName>
    </submittedName>
</protein>
<accession>A0A7W7ZT61</accession>
<comment type="caution">
    <text evidence="2">The sequence shown here is derived from an EMBL/GenBank/DDBJ whole genome shotgun (WGS) entry which is preliminary data.</text>
</comment>
<keyword evidence="1" id="KW-0175">Coiled coil</keyword>